<dbReference type="AlphaFoldDB" id="A0A1M7JK28"/>
<dbReference type="SMART" id="SM00563">
    <property type="entry name" value="PlsC"/>
    <property type="match status" value="1"/>
</dbReference>
<name>A0A1M7JK28_9ACTN</name>
<proteinExistence type="predicted"/>
<dbReference type="GO" id="GO:0003841">
    <property type="term" value="F:1-acylglycerol-3-phosphate O-acyltransferase activity"/>
    <property type="evidence" value="ECO:0007669"/>
    <property type="project" value="TreeGrafter"/>
</dbReference>
<evidence type="ECO:0000256" key="1">
    <source>
        <dbReference type="ARBA" id="ARBA00022679"/>
    </source>
</evidence>
<keyword evidence="1 4" id="KW-0808">Transferase</keyword>
<sequence length="251" mass="27670">MPAELPLPPAEPTPVAPEQAPVDRSGYLYWVFKVLLTLPMTLYFRPRIEGIEHVPKHGPVILACNHVSYLDWLFLPLVVRWRRISFLAKHEYFTEPGLRGRWKRYFFTATGQVPVIRGGASAGDAALNTASRLLAEGRVVGIFPEGTRTRDGRLYRGRTGLARIAAATGAPVVPCATIGVFEIAPPGAKFPRPGRVTVRFAPPMTWPKDETPPTREVLRERTDELVAVIQSLSGQEYAGVDAQLPGREAAP</sequence>
<evidence type="ECO:0000313" key="4">
    <source>
        <dbReference type="EMBL" id="SHM53316.1"/>
    </source>
</evidence>
<keyword evidence="2 4" id="KW-0012">Acyltransferase</keyword>
<dbReference type="Proteomes" id="UP000184440">
    <property type="component" value="Unassembled WGS sequence"/>
</dbReference>
<dbReference type="PANTHER" id="PTHR10434:SF11">
    <property type="entry name" value="1-ACYL-SN-GLYCEROL-3-PHOSPHATE ACYLTRANSFERASE"/>
    <property type="match status" value="1"/>
</dbReference>
<dbReference type="CDD" id="cd07989">
    <property type="entry name" value="LPLAT_AGPAT-like"/>
    <property type="match status" value="1"/>
</dbReference>
<accession>A0A1M7JK28</accession>
<dbReference type="GO" id="GO:0005886">
    <property type="term" value="C:plasma membrane"/>
    <property type="evidence" value="ECO:0007669"/>
    <property type="project" value="TreeGrafter"/>
</dbReference>
<reference evidence="4 5" key="1">
    <citation type="submission" date="2016-11" db="EMBL/GenBank/DDBJ databases">
        <authorList>
            <person name="Jaros S."/>
            <person name="Januszkiewicz K."/>
            <person name="Wedrychowicz H."/>
        </authorList>
    </citation>
    <scope>NUCLEOTIDE SEQUENCE [LARGE SCALE GENOMIC DNA]</scope>
    <source>
        <strain evidence="4 5">DSM 46144</strain>
    </source>
</reference>
<dbReference type="STRING" id="134849.SAMN05443668_101825"/>
<keyword evidence="5" id="KW-1185">Reference proteome</keyword>
<dbReference type="OrthoDB" id="9808424at2"/>
<gene>
    <name evidence="4" type="ORF">SAMN05443668_101825</name>
</gene>
<organism evidence="4 5">
    <name type="scientific">Cryptosporangium aurantiacum</name>
    <dbReference type="NCBI Taxonomy" id="134849"/>
    <lineage>
        <taxon>Bacteria</taxon>
        <taxon>Bacillati</taxon>
        <taxon>Actinomycetota</taxon>
        <taxon>Actinomycetes</taxon>
        <taxon>Cryptosporangiales</taxon>
        <taxon>Cryptosporangiaceae</taxon>
        <taxon>Cryptosporangium</taxon>
    </lineage>
</organism>
<dbReference type="InterPro" id="IPR002123">
    <property type="entry name" value="Plipid/glycerol_acylTrfase"/>
</dbReference>
<evidence type="ECO:0000259" key="3">
    <source>
        <dbReference type="SMART" id="SM00563"/>
    </source>
</evidence>
<protein>
    <submittedName>
        <fullName evidence="4">1-acyl-sn-glycerol-3-phosphate acyltransferase</fullName>
    </submittedName>
</protein>
<dbReference type="Pfam" id="PF01553">
    <property type="entry name" value="Acyltransferase"/>
    <property type="match status" value="1"/>
</dbReference>
<dbReference type="EMBL" id="FRCS01000001">
    <property type="protein sequence ID" value="SHM53316.1"/>
    <property type="molecule type" value="Genomic_DNA"/>
</dbReference>
<feature type="domain" description="Phospholipid/glycerol acyltransferase" evidence="3">
    <location>
        <begin position="60"/>
        <end position="180"/>
    </location>
</feature>
<evidence type="ECO:0000313" key="5">
    <source>
        <dbReference type="Proteomes" id="UP000184440"/>
    </source>
</evidence>
<dbReference type="PANTHER" id="PTHR10434">
    <property type="entry name" value="1-ACYL-SN-GLYCEROL-3-PHOSPHATE ACYLTRANSFERASE"/>
    <property type="match status" value="1"/>
</dbReference>
<dbReference type="GO" id="GO:0006654">
    <property type="term" value="P:phosphatidic acid biosynthetic process"/>
    <property type="evidence" value="ECO:0007669"/>
    <property type="project" value="TreeGrafter"/>
</dbReference>
<dbReference type="SUPFAM" id="SSF69593">
    <property type="entry name" value="Glycerol-3-phosphate (1)-acyltransferase"/>
    <property type="match status" value="1"/>
</dbReference>
<dbReference type="RefSeq" id="WP_084740200.1">
    <property type="nucleotide sequence ID" value="NZ_FRCS01000001.1"/>
</dbReference>
<evidence type="ECO:0000256" key="2">
    <source>
        <dbReference type="ARBA" id="ARBA00023315"/>
    </source>
</evidence>